<protein>
    <submittedName>
        <fullName evidence="5">Helix-turn-helix domain-containing protein</fullName>
    </submittedName>
</protein>
<comment type="caution">
    <text evidence="5">The sequence shown here is derived from an EMBL/GenBank/DDBJ whole genome shotgun (WGS) entry which is preliminary data.</text>
</comment>
<dbReference type="GO" id="GO:0043565">
    <property type="term" value="F:sequence-specific DNA binding"/>
    <property type="evidence" value="ECO:0007669"/>
    <property type="project" value="InterPro"/>
</dbReference>
<dbReference type="InterPro" id="IPR018060">
    <property type="entry name" value="HTH_AraC"/>
</dbReference>
<proteinExistence type="predicted"/>
<keyword evidence="1" id="KW-0805">Transcription regulation</keyword>
<reference evidence="5 6" key="1">
    <citation type="submission" date="2020-05" db="EMBL/GenBank/DDBJ databases">
        <title>Draft Genome Sequence of Ochrobactrum soli Isolated from Stable Fly Gut.</title>
        <authorList>
            <person name="Pileggi M.T."/>
            <person name="Vazhakkala L.J."/>
            <person name="Wong C.N."/>
        </authorList>
    </citation>
    <scope>NUCLEOTIDE SEQUENCE [LARGE SCALE GENOMIC DNA]</scope>
    <source>
        <strain evidence="5 6">MTP-C0764</strain>
    </source>
</reference>
<evidence type="ECO:0000256" key="1">
    <source>
        <dbReference type="ARBA" id="ARBA00023015"/>
    </source>
</evidence>
<evidence type="ECO:0000313" key="5">
    <source>
        <dbReference type="EMBL" id="NNU63606.1"/>
    </source>
</evidence>
<evidence type="ECO:0000259" key="4">
    <source>
        <dbReference type="PROSITE" id="PS01124"/>
    </source>
</evidence>
<feature type="domain" description="HTH araC/xylS-type" evidence="4">
    <location>
        <begin position="330"/>
        <end position="428"/>
    </location>
</feature>
<accession>A0A849KZ69</accession>
<dbReference type="Proteomes" id="UP000574931">
    <property type="component" value="Unassembled WGS sequence"/>
</dbReference>
<keyword evidence="6" id="KW-1185">Reference proteome</keyword>
<dbReference type="Pfam" id="PF12833">
    <property type="entry name" value="HTH_18"/>
    <property type="match status" value="2"/>
</dbReference>
<dbReference type="PRINTS" id="PR00032">
    <property type="entry name" value="HTHARAC"/>
</dbReference>
<dbReference type="SUPFAM" id="SSF46689">
    <property type="entry name" value="Homeodomain-like"/>
    <property type="match status" value="2"/>
</dbReference>
<name>A0A849KZ69_9HYPH</name>
<dbReference type="PROSITE" id="PS01124">
    <property type="entry name" value="HTH_ARAC_FAMILY_2"/>
    <property type="match status" value="2"/>
</dbReference>
<dbReference type="InterPro" id="IPR050204">
    <property type="entry name" value="AraC_XylS_family_regulators"/>
</dbReference>
<dbReference type="InterPro" id="IPR018062">
    <property type="entry name" value="HTH_AraC-typ_CS"/>
</dbReference>
<keyword evidence="3" id="KW-0804">Transcription</keyword>
<keyword evidence="2" id="KW-0238">DNA-binding</keyword>
<dbReference type="InterPro" id="IPR020449">
    <property type="entry name" value="Tscrpt_reg_AraC-type_HTH"/>
</dbReference>
<dbReference type="InterPro" id="IPR009057">
    <property type="entry name" value="Homeodomain-like_sf"/>
</dbReference>
<dbReference type="EMBL" id="JABFCY010000034">
    <property type="protein sequence ID" value="NNU63606.1"/>
    <property type="molecule type" value="Genomic_DNA"/>
</dbReference>
<dbReference type="GO" id="GO:0003700">
    <property type="term" value="F:DNA-binding transcription factor activity"/>
    <property type="evidence" value="ECO:0007669"/>
    <property type="project" value="InterPro"/>
</dbReference>
<dbReference type="SMART" id="SM00342">
    <property type="entry name" value="HTH_ARAC"/>
    <property type="match status" value="2"/>
</dbReference>
<evidence type="ECO:0000256" key="2">
    <source>
        <dbReference type="ARBA" id="ARBA00023125"/>
    </source>
</evidence>
<gene>
    <name evidence="5" type="ORF">HKX02_25605</name>
</gene>
<organism evidence="5 6">
    <name type="scientific">Ochrobactrum soli</name>
    <dbReference type="NCBI Taxonomy" id="2448455"/>
    <lineage>
        <taxon>Bacteria</taxon>
        <taxon>Pseudomonadati</taxon>
        <taxon>Pseudomonadota</taxon>
        <taxon>Alphaproteobacteria</taxon>
        <taxon>Hyphomicrobiales</taxon>
        <taxon>Brucellaceae</taxon>
        <taxon>Brucella/Ochrobactrum group</taxon>
        <taxon>Ochrobactrum</taxon>
    </lineage>
</organism>
<dbReference type="PROSITE" id="PS00041">
    <property type="entry name" value="HTH_ARAC_FAMILY_1"/>
    <property type="match status" value="1"/>
</dbReference>
<feature type="domain" description="HTH araC/xylS-type" evidence="4">
    <location>
        <begin position="212"/>
        <end position="311"/>
    </location>
</feature>
<evidence type="ECO:0000313" key="6">
    <source>
        <dbReference type="Proteomes" id="UP000574931"/>
    </source>
</evidence>
<dbReference type="PANTHER" id="PTHR46796">
    <property type="entry name" value="HTH-TYPE TRANSCRIPTIONAL ACTIVATOR RHAS-RELATED"/>
    <property type="match status" value="1"/>
</dbReference>
<evidence type="ECO:0000256" key="3">
    <source>
        <dbReference type="ARBA" id="ARBA00023163"/>
    </source>
</evidence>
<sequence>MAFSWEFRIYDRENFMEIVEGLYNVDNSVKPLTEDKSTRAYFSGSSSDEFTQAFMSVSTPLRLVADTAAFMVATCNSGGLQFKGKNGTYDIPVNSSMCLSPNDDLDAITEPDMASTVTHLNTDRVHKICSAWLGSALDEPLKLEEGAFSPMLHEQWTRAAKALELVHSNKSGTDWVFYSIEEYAVSLLLHGKNNNYSRFLARTQAISPRIAADAYAFIQENAGQAIAPSDVAAFLGCSLSALGRGFREHIGITLRECIYAARVAQVHRMFADSTVEAYNDILRRSGFINIARFNAIYERMFYEAPTDTWQRHALLPENRRTDRLSAEKIERLRSIIQESLAKPIKIEELASITGLAPTQFRVLFKNAFGLTPNQYILQERVNWARWLLSNTDKSLTTIAAEAGFGSQSYFTEIFKRFTGTTPREFRNSC</sequence>
<dbReference type="AlphaFoldDB" id="A0A849KZ69"/>
<dbReference type="RefSeq" id="WP_171319925.1">
    <property type="nucleotide sequence ID" value="NZ_JABFCY010000034.1"/>
</dbReference>
<dbReference type="Gene3D" id="1.10.10.60">
    <property type="entry name" value="Homeodomain-like"/>
    <property type="match status" value="3"/>
</dbReference>